<feature type="region of interest" description="Disordered" evidence="1">
    <location>
        <begin position="153"/>
        <end position="390"/>
    </location>
</feature>
<feature type="region of interest" description="Disordered" evidence="1">
    <location>
        <begin position="14"/>
        <end position="110"/>
    </location>
</feature>
<organism evidence="2 3">
    <name type="scientific">Drosophila suzukii</name>
    <name type="common">Spotted-wing drosophila fruit fly</name>
    <dbReference type="NCBI Taxonomy" id="28584"/>
    <lineage>
        <taxon>Eukaryota</taxon>
        <taxon>Metazoa</taxon>
        <taxon>Ecdysozoa</taxon>
        <taxon>Arthropoda</taxon>
        <taxon>Hexapoda</taxon>
        <taxon>Insecta</taxon>
        <taxon>Pterygota</taxon>
        <taxon>Neoptera</taxon>
        <taxon>Endopterygota</taxon>
        <taxon>Diptera</taxon>
        <taxon>Brachycera</taxon>
        <taxon>Muscomorpha</taxon>
        <taxon>Ephydroidea</taxon>
        <taxon>Drosophilidae</taxon>
        <taxon>Drosophila</taxon>
        <taxon>Sophophora</taxon>
    </lineage>
</organism>
<feature type="compositionally biased region" description="Polar residues" evidence="1">
    <location>
        <begin position="95"/>
        <end position="104"/>
    </location>
</feature>
<feature type="compositionally biased region" description="Low complexity" evidence="1">
    <location>
        <begin position="306"/>
        <end position="335"/>
    </location>
</feature>
<feature type="compositionally biased region" description="Gly residues" evidence="1">
    <location>
        <begin position="374"/>
        <end position="383"/>
    </location>
</feature>
<feature type="compositionally biased region" description="Polar residues" evidence="1">
    <location>
        <begin position="446"/>
        <end position="456"/>
    </location>
</feature>
<evidence type="ECO:0000313" key="3">
    <source>
        <dbReference type="RefSeq" id="XP_016935856.3"/>
    </source>
</evidence>
<proteinExistence type="predicted"/>
<evidence type="ECO:0000313" key="2">
    <source>
        <dbReference type="Proteomes" id="UP001652628"/>
    </source>
</evidence>
<feature type="region of interest" description="Disordered" evidence="1">
    <location>
        <begin position="517"/>
        <end position="543"/>
    </location>
</feature>
<reference evidence="3" key="2">
    <citation type="submission" date="2025-08" db="UniProtKB">
        <authorList>
            <consortium name="RefSeq"/>
        </authorList>
    </citation>
    <scope>IDENTIFICATION</scope>
</reference>
<dbReference type="GeneID" id="108014300"/>
<dbReference type="RefSeq" id="XP_016935856.3">
    <property type="nucleotide sequence ID" value="XM_017080367.4"/>
</dbReference>
<feature type="compositionally biased region" description="Low complexity" evidence="1">
    <location>
        <begin position="205"/>
        <end position="214"/>
    </location>
</feature>
<feature type="region of interest" description="Disordered" evidence="1">
    <location>
        <begin position="445"/>
        <end position="479"/>
    </location>
</feature>
<feature type="compositionally biased region" description="Low complexity" evidence="1">
    <location>
        <begin position="350"/>
        <end position="373"/>
    </location>
</feature>
<protein>
    <submittedName>
        <fullName evidence="3">Uncharacterized protein</fullName>
    </submittedName>
</protein>
<feature type="compositionally biased region" description="Low complexity" evidence="1">
    <location>
        <begin position="68"/>
        <end position="86"/>
    </location>
</feature>
<sequence>MDYRQLKNDAYGIGQRRGVGNSVGGGGGGGGGGGMYSSNFGGGGNYGGGGGNPGGGGYGGNRNTASDGGNFNHGGYNNSSGGNNNFPRPADDRSSFNPNNQRFGGNSVDDIQDSFRGGPSSNFGQMNRGPSNVGNIARLLDLEASQNRIPGISANFNSDRNPEINYRGPQSQGNGDGYFNGEPRNQGSFSNFGPNNGPSFGGNNGASFDGNNGPAFGGSGGPSYAGNNGPSFAGINQRNSGNFNNDNFQGRGPNFNDQGSGFNDSYARGGNQGNFPSNSGNFGNNDDIGNIYNRRPGVGGPGGQGFNPNTGGNITNNNPGGGFNPNSGGNFPSNNSGGGFSNNISRTFNDSRNNWNNSQSQSSSFQSSGYQSNSGGGGGGGANSSGWEASQRAFNSKRNQLQKVNLNNGGSVRKSGPQPAVKAVQNLRNNPRAAAAIVNAAGRTNVPNNRNVQANRPGNPRPGNVVGVQKKPPNAAPNQYKVNHLAPKPNTAVVANRKPPVAGQAAKGGVVGVRSGPQVAKTGPQTVKSGPQAQKSGPVPVKSGQQIVKGVPQAGKPVGVANRTPNAPGFPVQAGQKRVAPAPPLETEAASKSVKKWRRVARKRGFLMGGFKIPYLNDQPKKLPQPEADSYALSFFEQIFNYSTNQDATEEDFLEAAVVLNEDSEDESVADDAKSARKIAKRNRKRIRSEWAPLHESKKYKDWGNWWKDYKNVGEQIEQQLLECGNLNLEHCFLPNLPKLTTEQVVYAIIKSAHFGLEKNADVPYDTLKTIFTMMNRTFLDNLTELNMVEIQDIIRGVPNDLWVFKMQSMVYLWAKYKVINNSKSTAEEDVKDQQAIAREWKSPCFHWLAKQAFDELVAISETEWKEHRSVFPTVD</sequence>
<feature type="region of interest" description="Disordered" evidence="1">
    <location>
        <begin position="555"/>
        <end position="591"/>
    </location>
</feature>
<accession>A0AB39ZI80</accession>
<name>A0AB39ZI80_DROSZ</name>
<keyword evidence="2" id="KW-1185">Reference proteome</keyword>
<reference evidence="2" key="1">
    <citation type="submission" date="2025-05" db="UniProtKB">
        <authorList>
            <consortium name="RefSeq"/>
        </authorList>
    </citation>
    <scope>NUCLEOTIDE SEQUENCE [LARGE SCALE GENOMIC DNA]</scope>
</reference>
<evidence type="ECO:0000256" key="1">
    <source>
        <dbReference type="SAM" id="MobiDB-lite"/>
    </source>
</evidence>
<dbReference type="AlphaFoldDB" id="A0AB39ZI80"/>
<feature type="compositionally biased region" description="Low complexity" evidence="1">
    <location>
        <begin position="273"/>
        <end position="293"/>
    </location>
</feature>
<dbReference type="Proteomes" id="UP001652628">
    <property type="component" value="Chromosome 2L"/>
</dbReference>
<feature type="compositionally biased region" description="Gly residues" evidence="1">
    <location>
        <begin position="15"/>
        <end position="60"/>
    </location>
</feature>
<feature type="compositionally biased region" description="Low complexity" evidence="1">
    <location>
        <begin position="185"/>
        <end position="198"/>
    </location>
</feature>
<feature type="compositionally biased region" description="Polar residues" evidence="1">
    <location>
        <begin position="523"/>
        <end position="535"/>
    </location>
</feature>
<feature type="compositionally biased region" description="Polar residues" evidence="1">
    <location>
        <begin position="234"/>
        <end position="248"/>
    </location>
</feature>
<gene>
    <name evidence="3" type="primary">LOC108014300</name>
</gene>